<keyword evidence="3" id="KW-1185">Reference proteome</keyword>
<dbReference type="STRING" id="1121922.GCA_000428905_01931"/>
<proteinExistence type="predicted"/>
<protein>
    <submittedName>
        <fullName evidence="2">Acetyl-CoA C-acetyltransferase</fullName>
        <ecNumber evidence="2">2.3.1.9</ecNumber>
    </submittedName>
</protein>
<dbReference type="Gene3D" id="3.40.47.10">
    <property type="match status" value="1"/>
</dbReference>
<dbReference type="InterPro" id="IPR055140">
    <property type="entry name" value="Thiolase_C_2"/>
</dbReference>
<dbReference type="PIRSF" id="PIRSF000429">
    <property type="entry name" value="Ac-CoA_Ac_transf"/>
    <property type="match status" value="1"/>
</dbReference>
<dbReference type="PANTHER" id="PTHR42870">
    <property type="entry name" value="ACETYL-COA C-ACETYLTRANSFERASE"/>
    <property type="match status" value="1"/>
</dbReference>
<sequence>MKNDIYIIGVGLHKFGRTPDKTGLEQAKSAVNKALKDSKLKWQDLDFAVGGSQDAGNADSLINKMGATGLPFINVFNGCATGGSAMITGMNSILAGQGSLGLIVGFDKHDPGAFRVDLDKWDLPQWYGDMGFALTTQFFATKINRYMHDHNISESSLVRVAMKAFKNGNLNENAWRTKILSYDDIKSSIMINHPLTKYMFCSPSEGAAALIICNEEVANRYPSNQKIKIKACSFKSRREGTFEVFQPSYQPHMVNTVTKDAALDAFNKANISPEEIDIAQIQDTESGAEIMHMAELGLCEDGEQEQLLANNETHINGKLPINTDGGCLANGEPVGASGLRQIIENVIQLRGQAGKRQTKNPRLALSQVYGAPGISCVSILEKVQ</sequence>
<reference evidence="3" key="1">
    <citation type="journal article" date="2014" name="Environ. Microbiol.">
        <title>Comparative genomics of the marine bacterial genus Glaciecola reveals the high degree of genomic diversity and genomic characteristic for cold adaptation.</title>
        <authorList>
            <person name="Qin Q.L."/>
            <person name="Xie B.B."/>
            <person name="Yu Y."/>
            <person name="Shu Y.L."/>
            <person name="Rong J.C."/>
            <person name="Zhang Y.J."/>
            <person name="Zhao D.L."/>
            <person name="Chen X.L."/>
            <person name="Zhang X.Y."/>
            <person name="Chen B."/>
            <person name="Zhou B.C."/>
            <person name="Zhang Y.Z."/>
        </authorList>
    </citation>
    <scope>NUCLEOTIDE SEQUENCE [LARGE SCALE GENOMIC DNA]</scope>
    <source>
        <strain evidence="3">ACAM 615</strain>
    </source>
</reference>
<dbReference type="RefSeq" id="WP_006011524.1">
    <property type="nucleotide sequence ID" value="NZ_BAEQ01000039.1"/>
</dbReference>
<evidence type="ECO:0000313" key="2">
    <source>
        <dbReference type="EMBL" id="GAC29018.1"/>
    </source>
</evidence>
<dbReference type="PANTHER" id="PTHR42870:SF1">
    <property type="entry name" value="NON-SPECIFIC LIPID-TRANSFER PROTEIN-LIKE 2"/>
    <property type="match status" value="1"/>
</dbReference>
<dbReference type="OrthoDB" id="7053663at2"/>
<gene>
    <name evidence="2" type="primary">atoB</name>
    <name evidence="2" type="ORF">GPAL_2157</name>
</gene>
<comment type="caution">
    <text evidence="2">The sequence shown here is derived from an EMBL/GenBank/DDBJ whole genome shotgun (WGS) entry which is preliminary data.</text>
</comment>
<dbReference type="SUPFAM" id="SSF53901">
    <property type="entry name" value="Thiolase-like"/>
    <property type="match status" value="2"/>
</dbReference>
<dbReference type="InterPro" id="IPR002155">
    <property type="entry name" value="Thiolase"/>
</dbReference>
<dbReference type="AlphaFoldDB" id="K6ZJF8"/>
<keyword evidence="2" id="KW-0808">Transferase</keyword>
<evidence type="ECO:0000313" key="3">
    <source>
        <dbReference type="Proteomes" id="UP000006251"/>
    </source>
</evidence>
<dbReference type="CDD" id="cd00829">
    <property type="entry name" value="SCP-x_thiolase"/>
    <property type="match status" value="1"/>
</dbReference>
<organism evidence="2 3">
    <name type="scientific">Brumicola pallidula DSM 14239 = ACAM 615</name>
    <dbReference type="NCBI Taxonomy" id="1121922"/>
    <lineage>
        <taxon>Bacteria</taxon>
        <taxon>Pseudomonadati</taxon>
        <taxon>Pseudomonadota</taxon>
        <taxon>Gammaproteobacteria</taxon>
        <taxon>Alteromonadales</taxon>
        <taxon>Alteromonadaceae</taxon>
        <taxon>Brumicola</taxon>
    </lineage>
</organism>
<dbReference type="Pfam" id="PF22691">
    <property type="entry name" value="Thiolase_C_1"/>
    <property type="match status" value="1"/>
</dbReference>
<dbReference type="EMBL" id="BAEQ01000039">
    <property type="protein sequence ID" value="GAC29018.1"/>
    <property type="molecule type" value="Genomic_DNA"/>
</dbReference>
<dbReference type="InterPro" id="IPR016039">
    <property type="entry name" value="Thiolase-like"/>
</dbReference>
<feature type="domain" description="Thiolase C-terminal" evidence="1">
    <location>
        <begin position="249"/>
        <end position="375"/>
    </location>
</feature>
<name>K6ZJF8_9ALTE</name>
<dbReference type="GO" id="GO:0003985">
    <property type="term" value="F:acetyl-CoA C-acetyltransferase activity"/>
    <property type="evidence" value="ECO:0007669"/>
    <property type="project" value="UniProtKB-EC"/>
</dbReference>
<dbReference type="Proteomes" id="UP000006251">
    <property type="component" value="Unassembled WGS sequence"/>
</dbReference>
<evidence type="ECO:0000259" key="1">
    <source>
        <dbReference type="Pfam" id="PF22691"/>
    </source>
</evidence>
<dbReference type="EC" id="2.3.1.9" evidence="2"/>
<keyword evidence="2" id="KW-0012">Acyltransferase</keyword>
<accession>K6ZJF8</accession>